<dbReference type="Gene3D" id="3.30.50.10">
    <property type="entry name" value="Erythroid Transcription Factor GATA-1, subunit A"/>
    <property type="match status" value="1"/>
</dbReference>
<organism evidence="7 8">
    <name type="scientific">Planoprotostelium fungivorum</name>
    <dbReference type="NCBI Taxonomy" id="1890364"/>
    <lineage>
        <taxon>Eukaryota</taxon>
        <taxon>Amoebozoa</taxon>
        <taxon>Evosea</taxon>
        <taxon>Variosea</taxon>
        <taxon>Cavosteliida</taxon>
        <taxon>Cavosteliaceae</taxon>
        <taxon>Planoprotostelium</taxon>
    </lineage>
</organism>
<feature type="domain" description="GATA-type" evidence="6">
    <location>
        <begin position="136"/>
        <end position="178"/>
    </location>
</feature>
<gene>
    <name evidence="7" type="ORF">PROFUN_12502</name>
</gene>
<dbReference type="CDD" id="cd00202">
    <property type="entry name" value="ZnF_GATA"/>
    <property type="match status" value="1"/>
</dbReference>
<feature type="region of interest" description="Disordered" evidence="5">
    <location>
        <begin position="33"/>
        <end position="114"/>
    </location>
</feature>
<dbReference type="SUPFAM" id="SSF57716">
    <property type="entry name" value="Glucocorticoid receptor-like (DNA-binding domain)"/>
    <property type="match status" value="1"/>
</dbReference>
<feature type="region of interest" description="Disordered" evidence="5">
    <location>
        <begin position="178"/>
        <end position="243"/>
    </location>
</feature>
<feature type="region of interest" description="Disordered" evidence="5">
    <location>
        <begin position="325"/>
        <end position="346"/>
    </location>
</feature>
<evidence type="ECO:0000256" key="4">
    <source>
        <dbReference type="PROSITE-ProRule" id="PRU00094"/>
    </source>
</evidence>
<dbReference type="InterPro" id="IPR000679">
    <property type="entry name" value="Znf_GATA"/>
</dbReference>
<dbReference type="PANTHER" id="PTHR47255:SF4">
    <property type="entry name" value="GATA ZINC FINGER DOMAIN-CONTAINING PROTEIN 12"/>
    <property type="match status" value="1"/>
</dbReference>
<evidence type="ECO:0000256" key="5">
    <source>
        <dbReference type="SAM" id="MobiDB-lite"/>
    </source>
</evidence>
<evidence type="ECO:0000313" key="7">
    <source>
        <dbReference type="EMBL" id="PRP79830.1"/>
    </source>
</evidence>
<keyword evidence="3" id="KW-0862">Zinc</keyword>
<dbReference type="InterPro" id="IPR013088">
    <property type="entry name" value="Znf_NHR/GATA"/>
</dbReference>
<feature type="region of interest" description="Disordered" evidence="5">
    <location>
        <begin position="280"/>
        <end position="313"/>
    </location>
</feature>
<dbReference type="GO" id="GO:0008270">
    <property type="term" value="F:zinc ion binding"/>
    <property type="evidence" value="ECO:0007669"/>
    <property type="project" value="UniProtKB-KW"/>
</dbReference>
<dbReference type="PANTHER" id="PTHR47255">
    <property type="entry name" value="GATA TRANSCRIPTION FACTOR 22-RELATED"/>
    <property type="match status" value="1"/>
</dbReference>
<dbReference type="PROSITE" id="PS50114">
    <property type="entry name" value="GATA_ZN_FINGER_2"/>
    <property type="match status" value="1"/>
</dbReference>
<name>A0A2P6N7B5_9EUKA</name>
<accession>A0A2P6N7B5</accession>
<reference evidence="7 8" key="1">
    <citation type="journal article" date="2018" name="Genome Biol. Evol.">
        <title>Multiple Roots of Fruiting Body Formation in Amoebozoa.</title>
        <authorList>
            <person name="Hillmann F."/>
            <person name="Forbes G."/>
            <person name="Novohradska S."/>
            <person name="Ferling I."/>
            <person name="Riege K."/>
            <person name="Groth M."/>
            <person name="Westermann M."/>
            <person name="Marz M."/>
            <person name="Spaller T."/>
            <person name="Winckler T."/>
            <person name="Schaap P."/>
            <person name="Glockner G."/>
        </authorList>
    </citation>
    <scope>NUCLEOTIDE SEQUENCE [LARGE SCALE GENOMIC DNA]</scope>
    <source>
        <strain evidence="7 8">Jena</strain>
    </source>
</reference>
<evidence type="ECO:0000256" key="1">
    <source>
        <dbReference type="ARBA" id="ARBA00022723"/>
    </source>
</evidence>
<sequence>MEIDQSNSVAHQVIGTSVYNFYKHSKLSKYSWPKDKEVYMEQQQGTSEDMQRDFEGTPSNPEETQLQSVSEQIRRDTSSSDDSLEDEDYQLMRDVGTTRRKRSRSTPNAPMDLYPLNVMASPAEAPAALSTEVPGTRKVRLCEFCSASDTPMWRRGPSGKGTLCNACGVKWSLNIRKRNSKKDTTSTSNSASIGTHTNLRRVSPGKNTAEQKSTGKASRRGAANRQSRVDGKDEDFTEESEEEMNVDSKEYYCGYCNTSWPAGHFKNIQQFGAHCSNCSRKHPKGENHSSEETGQKRKYEEEAPMDLHPSSDLGGLITAVESQLLEEHQMPERKEEKEEERKVETMMEGVEVVRKDIEESRKGGQEVDQMIQDSILDVRRRVDAAKREAIRETALCESAHRDHYQNSSSDMDNTLIANNGDEPNHMALSFKLQKIIEDKFNLLEDRLSESLSSLRSQVNQGVGYDSLLSRVDELQSVIEAQLPRTFFIQPENRRHMLCQSTQQEGRHMPIIT</sequence>
<dbReference type="AlphaFoldDB" id="A0A2P6N7B5"/>
<dbReference type="STRING" id="1890364.A0A2P6N7B5"/>
<dbReference type="GO" id="GO:0006355">
    <property type="term" value="P:regulation of DNA-templated transcription"/>
    <property type="evidence" value="ECO:0007669"/>
    <property type="project" value="InterPro"/>
</dbReference>
<feature type="compositionally biased region" description="Polar residues" evidence="5">
    <location>
        <begin position="57"/>
        <end position="71"/>
    </location>
</feature>
<dbReference type="Proteomes" id="UP000241769">
    <property type="component" value="Unassembled WGS sequence"/>
</dbReference>
<dbReference type="EMBL" id="MDYQ01000169">
    <property type="protein sequence ID" value="PRP79830.1"/>
    <property type="molecule type" value="Genomic_DNA"/>
</dbReference>
<proteinExistence type="predicted"/>
<dbReference type="OrthoDB" id="20941at2759"/>
<protein>
    <recommendedName>
        <fullName evidence="6">GATA-type domain-containing protein</fullName>
    </recommendedName>
</protein>
<keyword evidence="1" id="KW-0479">Metal-binding</keyword>
<evidence type="ECO:0000313" key="8">
    <source>
        <dbReference type="Proteomes" id="UP000241769"/>
    </source>
</evidence>
<evidence type="ECO:0000256" key="2">
    <source>
        <dbReference type="ARBA" id="ARBA00022771"/>
    </source>
</evidence>
<dbReference type="InParanoid" id="A0A2P6N7B5"/>
<keyword evidence="8" id="KW-1185">Reference proteome</keyword>
<dbReference type="GO" id="GO:0043565">
    <property type="term" value="F:sequence-specific DNA binding"/>
    <property type="evidence" value="ECO:0007669"/>
    <property type="project" value="InterPro"/>
</dbReference>
<comment type="caution">
    <text evidence="7">The sequence shown here is derived from an EMBL/GenBank/DDBJ whole genome shotgun (WGS) entry which is preliminary data.</text>
</comment>
<evidence type="ECO:0000259" key="6">
    <source>
        <dbReference type="PROSITE" id="PS50114"/>
    </source>
</evidence>
<feature type="compositionally biased region" description="Basic and acidic residues" evidence="5">
    <location>
        <begin position="284"/>
        <end position="301"/>
    </location>
</feature>
<evidence type="ECO:0000256" key="3">
    <source>
        <dbReference type="ARBA" id="ARBA00022833"/>
    </source>
</evidence>
<dbReference type="SMART" id="SM00401">
    <property type="entry name" value="ZnF_GATA"/>
    <property type="match status" value="1"/>
</dbReference>
<dbReference type="Pfam" id="PF00320">
    <property type="entry name" value="GATA"/>
    <property type="match status" value="1"/>
</dbReference>
<dbReference type="InterPro" id="IPR052138">
    <property type="entry name" value="GATA_ZnFinger_Domain"/>
</dbReference>
<feature type="compositionally biased region" description="Acidic residues" evidence="5">
    <location>
        <begin position="232"/>
        <end position="243"/>
    </location>
</feature>
<keyword evidence="2 4" id="KW-0863">Zinc-finger</keyword>
<feature type="compositionally biased region" description="Polar residues" evidence="5">
    <location>
        <begin position="205"/>
        <end position="216"/>
    </location>
</feature>